<keyword evidence="2" id="KW-1185">Reference proteome</keyword>
<dbReference type="Proteomes" id="UP001165960">
    <property type="component" value="Unassembled WGS sequence"/>
</dbReference>
<proteinExistence type="predicted"/>
<name>A0ACC2SMA9_9FUNG</name>
<dbReference type="EMBL" id="QTSX02004971">
    <property type="protein sequence ID" value="KAJ9063465.1"/>
    <property type="molecule type" value="Genomic_DNA"/>
</dbReference>
<accession>A0ACC2SMA9</accession>
<comment type="caution">
    <text evidence="1">The sequence shown here is derived from an EMBL/GenBank/DDBJ whole genome shotgun (WGS) entry which is preliminary data.</text>
</comment>
<evidence type="ECO:0000313" key="2">
    <source>
        <dbReference type="Proteomes" id="UP001165960"/>
    </source>
</evidence>
<protein>
    <submittedName>
        <fullName evidence="1">Uncharacterized protein</fullName>
    </submittedName>
</protein>
<sequence>MQAVARTAEYRTTETEKSIVEHEASQLVEVILTGLNSAGWVYDPKFTQTLSPRDLLLNLPEALEPELYYPWVREALQEVSAKEAEAWIISRVIGIDQAIGRLDLCIDILNYGVSHLGLSHLQPEAKKVEWLQESNCDLMQQGVSLIYMPLQRLIEWNYSQVAENLHEQVLLGLSPRPLVQLIIHRGEVILPEIQDVCALLDFPVSEKMTWKDFKLDFIKACLIATASLPLSVSLVSGLLELINEGTEAKEMVSSDSLMASYGDVQFLRNLESVEQAYPLVQFLSTQVEGWAVLEKHNISLQRLSKTLNHFLVATPSQHHRWLQRIVRSVSPSLRELKDVMSFWEDMQLLAALGHFGSTTPSQVLSALVEGLLSCDAYRLVSRMTQQEAELPISSNALEVMALTASQERFVNLSELNSLTIRECFDPLVIAPSTPAITKWRAFINGAYKLTQTCKTDRVSPLPMPVEIHIDPQAQLRNIILHPRCKLYIDINLCHELAGLLGVSDYPIYSIAVSAAVQRGDFSSAYVNCLSLMQDAPDVSAFDVCLDLASNAAFRDFDKRLRLVSIALSTCPPSQFAQWLNCYRELEAAVDTPGLPSEAHELFVPDVPLSQATLEAVFKERPIHRRPKLSSHPMYASEISGMGDDFYDGTLAPSLVEQDFRLLSMAADCREDPSVLSTPAAFEKWRRLLEASDAHLFQVHLVHVPQDKRQQILEKHSSSPEAALQAAYIYFVSLLPQVFDPESCLDTIPNFLTLQPAQVLKALESHYFPQEAFQDSPLQGQMLLAEKAYASASEIAGRNKLSELLQELAVDPVKFYRQSFDGQLNILKDKASTLDLEQLDLVLKIADMAHFDQGAIRLATIVNFFVDSDASTQDFWTQAIEPHLGTIDTQSLHDHLFAAYPQLDGSHASSLQLFFRTLIDINKKLTQPHPIDQLQIRKMLLDDWNELVGARRTIDFKAIIASFLAGSLVQLQSFVGPLLEYTDTLVTQIPQLLALVPLFEGEEDAAKPTEAEFASLIYRWGFEQLVNSLKASAGLVLVDDIGDYAKDAFSSMTPADLLDIFYKLCGPASSDAVPLATAQFLLQTGLDFCRDPDFLAKLEPIQSRLNMLQLLSDLADPATEEDLGFSIIKLIDDTSFQDPEAIKGLFLQLLKDRISPWLLENLGQLLPAPSPSHTEALSFLIKASPEACVDIIAGFGAQLNLYTGALSDWAEALRVDIKEMLIEEILPDSELDPSLREELLVVLFNEFSMDTDEGILLLLEWRCSLMLGQSEHVSLESRLELPSALGPQALVIISRYFQYLKASDTITSEISDAWMQFMSGLASDPSTSPSLIYQLWIFICKALDAKVLKEKTQPFLQVLRNYHPLAYFQIGLGLPDTSSFEVIALEFLDASHYDLGINDDPLIFALLLSRGKTASLVLSCPNLFKEELVPLLTEDLAFPAFQQHVLRSLLMNSDADVQSCAELIPKEIRQQFPSKLPSKDGPGHTQRQPKLTQISSTPVPMYDDSIPTIDELSELLVSPPLPEFPPGMAPYLAHALSSYLPHQK</sequence>
<reference evidence="1" key="1">
    <citation type="submission" date="2022-04" db="EMBL/GenBank/DDBJ databases">
        <title>Genome of the entomopathogenic fungus Entomophthora muscae.</title>
        <authorList>
            <person name="Elya C."/>
            <person name="Lovett B.R."/>
            <person name="Lee E."/>
            <person name="Macias A.M."/>
            <person name="Hajek A.E."/>
            <person name="De Bivort B.L."/>
            <person name="Kasson M.T."/>
            <person name="De Fine Licht H.H."/>
            <person name="Stajich J.E."/>
        </authorList>
    </citation>
    <scope>NUCLEOTIDE SEQUENCE</scope>
    <source>
        <strain evidence="1">Berkeley</strain>
    </source>
</reference>
<gene>
    <name evidence="1" type="ORF">DSO57_1000054</name>
</gene>
<organism evidence="1 2">
    <name type="scientific">Entomophthora muscae</name>
    <dbReference type="NCBI Taxonomy" id="34485"/>
    <lineage>
        <taxon>Eukaryota</taxon>
        <taxon>Fungi</taxon>
        <taxon>Fungi incertae sedis</taxon>
        <taxon>Zoopagomycota</taxon>
        <taxon>Entomophthoromycotina</taxon>
        <taxon>Entomophthoromycetes</taxon>
        <taxon>Entomophthorales</taxon>
        <taxon>Entomophthoraceae</taxon>
        <taxon>Entomophthora</taxon>
    </lineage>
</organism>
<evidence type="ECO:0000313" key="1">
    <source>
        <dbReference type="EMBL" id="KAJ9063465.1"/>
    </source>
</evidence>